<proteinExistence type="predicted"/>
<evidence type="ECO:0000313" key="2">
    <source>
        <dbReference type="Proteomes" id="UP000694843"/>
    </source>
</evidence>
<evidence type="ECO:0000313" key="3">
    <source>
        <dbReference type="RefSeq" id="XP_047737780.1"/>
    </source>
</evidence>
<keyword evidence="2" id="KW-1185">Reference proteome</keyword>
<protein>
    <submittedName>
        <fullName evidence="3">Uncharacterized protein LOC125178328</fullName>
    </submittedName>
</protein>
<gene>
    <name evidence="3" type="primary">LOC125178328</name>
</gene>
<feature type="non-terminal residue" evidence="3">
    <location>
        <position position="183"/>
    </location>
</feature>
<dbReference type="RefSeq" id="XP_047737780.1">
    <property type="nucleotide sequence ID" value="XM_047881824.1"/>
</dbReference>
<dbReference type="KEGG" id="hazt:125178328"/>
<feature type="compositionally biased region" description="Low complexity" evidence="1">
    <location>
        <begin position="131"/>
        <end position="146"/>
    </location>
</feature>
<dbReference type="AlphaFoldDB" id="A0A979FL75"/>
<accession>A0A979FL75</accession>
<evidence type="ECO:0000256" key="1">
    <source>
        <dbReference type="SAM" id="MobiDB-lite"/>
    </source>
</evidence>
<dbReference type="Proteomes" id="UP000694843">
    <property type="component" value="Unplaced"/>
</dbReference>
<name>A0A979FL75_HYAAZ</name>
<organism evidence="2 3">
    <name type="scientific">Hyalella azteca</name>
    <name type="common">Amphipod</name>
    <dbReference type="NCBI Taxonomy" id="294128"/>
    <lineage>
        <taxon>Eukaryota</taxon>
        <taxon>Metazoa</taxon>
        <taxon>Ecdysozoa</taxon>
        <taxon>Arthropoda</taxon>
        <taxon>Crustacea</taxon>
        <taxon>Multicrustacea</taxon>
        <taxon>Malacostraca</taxon>
        <taxon>Eumalacostraca</taxon>
        <taxon>Peracarida</taxon>
        <taxon>Amphipoda</taxon>
        <taxon>Senticaudata</taxon>
        <taxon>Talitrida</taxon>
        <taxon>Talitroidea</taxon>
        <taxon>Hyalellidae</taxon>
        <taxon>Hyalella</taxon>
    </lineage>
</organism>
<feature type="region of interest" description="Disordered" evidence="1">
    <location>
        <begin position="123"/>
        <end position="165"/>
    </location>
</feature>
<sequence>MASIIKECCVVLLKLADDALRRGRCPEQILNRVSPVVGKVNSEAIEMVAAAHNIKEELGDDTEDVTVKEEPFLYDEACSAEQLSPPPAPLSCVPCKTEAQVEAPNAHQIAPPHTSTLFMNQCSTGVSAPESGDAAGDADVSGASSSKQRTRRASSQRGLVPAAAGGCKENLHTRCLVKPSSMK</sequence>
<dbReference type="GeneID" id="125178328"/>
<reference evidence="3" key="1">
    <citation type="submission" date="2025-08" db="UniProtKB">
        <authorList>
            <consortium name="RefSeq"/>
        </authorList>
    </citation>
    <scope>IDENTIFICATION</scope>
    <source>
        <tissue evidence="3">Whole organism</tissue>
    </source>
</reference>